<dbReference type="EMBL" id="LCIR01000027">
    <property type="protein sequence ID" value="KKT58980.1"/>
    <property type="molecule type" value="Genomic_DNA"/>
</dbReference>
<evidence type="ECO:0000256" key="1">
    <source>
        <dbReference type="SAM" id="Coils"/>
    </source>
</evidence>
<evidence type="ECO:0000313" key="3">
    <source>
        <dbReference type="Proteomes" id="UP000034087"/>
    </source>
</evidence>
<sequence>MKKAFYSHLIDTSSISLALGDMELTQEERIHLISLVESSLHHAVLDMILSELNEGDREEFVKQLADEDDEKIWNFLNKKIDNIEKKIRNTAEELKKELHKDIKES</sequence>
<keyword evidence="1" id="KW-0175">Coiled coil</keyword>
<proteinExistence type="predicted"/>
<dbReference type="AlphaFoldDB" id="A0A0G1IIG1"/>
<feature type="coiled-coil region" evidence="1">
    <location>
        <begin position="73"/>
        <end position="104"/>
    </location>
</feature>
<dbReference type="Proteomes" id="UP000034087">
    <property type="component" value="Unassembled WGS sequence"/>
</dbReference>
<comment type="caution">
    <text evidence="2">The sequence shown here is derived from an EMBL/GenBank/DDBJ whole genome shotgun (WGS) entry which is preliminary data.</text>
</comment>
<reference evidence="2 3" key="1">
    <citation type="journal article" date="2015" name="Nature">
        <title>rRNA introns, odd ribosomes, and small enigmatic genomes across a large radiation of phyla.</title>
        <authorList>
            <person name="Brown C.T."/>
            <person name="Hug L.A."/>
            <person name="Thomas B.C."/>
            <person name="Sharon I."/>
            <person name="Castelle C.J."/>
            <person name="Singh A."/>
            <person name="Wilkins M.J."/>
            <person name="Williams K.H."/>
            <person name="Banfield J.F."/>
        </authorList>
    </citation>
    <scope>NUCLEOTIDE SEQUENCE [LARGE SCALE GENOMIC DNA]</scope>
</reference>
<organism evidence="2 3">
    <name type="scientific">Candidatus Giovannonibacteria bacterium GW2011_GWA1_44_25</name>
    <dbReference type="NCBI Taxonomy" id="1618645"/>
    <lineage>
        <taxon>Bacteria</taxon>
        <taxon>Candidatus Giovannoniibacteriota</taxon>
    </lineage>
</organism>
<name>A0A0G1IIG1_9BACT</name>
<protein>
    <submittedName>
        <fullName evidence="2">Uncharacterized protein</fullName>
    </submittedName>
</protein>
<gene>
    <name evidence="2" type="ORF">UW53_C0027G0010</name>
</gene>
<evidence type="ECO:0000313" key="2">
    <source>
        <dbReference type="EMBL" id="KKT58980.1"/>
    </source>
</evidence>
<accession>A0A0G1IIG1</accession>